<feature type="coiled-coil region" evidence="6">
    <location>
        <begin position="647"/>
        <end position="688"/>
    </location>
</feature>
<comment type="similarity">
    <text evidence="1">Belongs to the DNA2/NAM7 helicase family.</text>
</comment>
<evidence type="ECO:0000256" key="4">
    <source>
        <dbReference type="ARBA" id="ARBA00022806"/>
    </source>
</evidence>
<dbReference type="InterPro" id="IPR027417">
    <property type="entry name" value="P-loop_NTPase"/>
</dbReference>
<evidence type="ECO:0008006" key="11">
    <source>
        <dbReference type="Google" id="ProtNLM"/>
    </source>
</evidence>
<dbReference type="Pfam" id="PF13086">
    <property type="entry name" value="AAA_11"/>
    <property type="match status" value="1"/>
</dbReference>
<evidence type="ECO:0000313" key="10">
    <source>
        <dbReference type="Proteomes" id="UP000221384"/>
    </source>
</evidence>
<dbReference type="Proteomes" id="UP000221384">
    <property type="component" value="Unassembled WGS sequence"/>
</dbReference>
<protein>
    <recommendedName>
        <fullName evidence="11">DNA helicase</fullName>
    </recommendedName>
</protein>
<keyword evidence="4" id="KW-0347">Helicase</keyword>
<keyword evidence="3" id="KW-0378">Hydrolase</keyword>
<dbReference type="InterPro" id="IPR050534">
    <property type="entry name" value="Coronavir_polyprotein_1ab"/>
</dbReference>
<dbReference type="RefSeq" id="WP_099333677.1">
    <property type="nucleotide sequence ID" value="NZ_CP042812.1"/>
</dbReference>
<gene>
    <name evidence="9" type="ORF">CPG37_02670</name>
</gene>
<keyword evidence="2" id="KW-0547">Nucleotide-binding</keyword>
<evidence type="ECO:0000256" key="5">
    <source>
        <dbReference type="ARBA" id="ARBA00022840"/>
    </source>
</evidence>
<dbReference type="SUPFAM" id="SSF52540">
    <property type="entry name" value="P-loop containing nucleoside triphosphate hydrolases"/>
    <property type="match status" value="1"/>
</dbReference>
<evidence type="ECO:0000256" key="1">
    <source>
        <dbReference type="ARBA" id="ARBA00007913"/>
    </source>
</evidence>
<comment type="caution">
    <text evidence="9">The sequence shown here is derived from an EMBL/GenBank/DDBJ whole genome shotgun (WGS) entry which is preliminary data.</text>
</comment>
<name>A0ABX4LS27_9BACT</name>
<dbReference type="PANTHER" id="PTHR43788">
    <property type="entry name" value="DNA2/NAM7 HELICASE FAMILY MEMBER"/>
    <property type="match status" value="1"/>
</dbReference>
<evidence type="ECO:0000256" key="2">
    <source>
        <dbReference type="ARBA" id="ARBA00022741"/>
    </source>
</evidence>
<dbReference type="Pfam" id="PF13087">
    <property type="entry name" value="AAA_12"/>
    <property type="match status" value="1"/>
</dbReference>
<keyword evidence="10" id="KW-1185">Reference proteome</keyword>
<organism evidence="9 10">
    <name type="scientific">Malaciobacter canalis</name>
    <dbReference type="NCBI Taxonomy" id="1912871"/>
    <lineage>
        <taxon>Bacteria</taxon>
        <taxon>Pseudomonadati</taxon>
        <taxon>Campylobacterota</taxon>
        <taxon>Epsilonproteobacteria</taxon>
        <taxon>Campylobacterales</taxon>
        <taxon>Arcobacteraceae</taxon>
        <taxon>Malaciobacter</taxon>
    </lineage>
</organism>
<evidence type="ECO:0000259" key="7">
    <source>
        <dbReference type="Pfam" id="PF13086"/>
    </source>
</evidence>
<dbReference type="InterPro" id="IPR041679">
    <property type="entry name" value="DNA2/NAM7-like_C"/>
</dbReference>
<evidence type="ECO:0000256" key="3">
    <source>
        <dbReference type="ARBA" id="ARBA00022801"/>
    </source>
</evidence>
<feature type="domain" description="DNA2/NAM7 helicase helicase" evidence="7">
    <location>
        <begin position="457"/>
        <end position="947"/>
    </location>
</feature>
<keyword evidence="6" id="KW-0175">Coiled coil</keyword>
<evidence type="ECO:0000256" key="6">
    <source>
        <dbReference type="SAM" id="Coils"/>
    </source>
</evidence>
<dbReference type="Gene3D" id="3.40.50.300">
    <property type="entry name" value="P-loop containing nucleotide triphosphate hydrolases"/>
    <property type="match status" value="2"/>
</dbReference>
<dbReference type="InterPro" id="IPR041677">
    <property type="entry name" value="DNA2/NAM7_AAA_11"/>
</dbReference>
<dbReference type="EMBL" id="NWVW01000002">
    <property type="protein sequence ID" value="PHO10764.1"/>
    <property type="molecule type" value="Genomic_DNA"/>
</dbReference>
<dbReference type="PANTHER" id="PTHR43788:SF8">
    <property type="entry name" value="DNA-BINDING PROTEIN SMUBP-2"/>
    <property type="match status" value="1"/>
</dbReference>
<sequence>MTINDILKYWTLCELSDFESFKIPNEKIKEFSYIEKLNINNFNKQNSIISKDAYLEYYRKNDNPDVKLISFYKSTNIYKLFLGLIKVEEFIKFLYEKTSPKLAKSYESELERINSEEYTYIGYIYLDYLGNIISIENKSIAINPIFYILKNISEQNKLNNFNYNSFIEEFNDEFSKEYSITKNCLNVIVPSFTYLMKSMNPNPKYNNPFKFLECKDSKIIIYNELYNQIEKLASNESSKYYKKASIYYDYLSKIKNEDTTSEYIIFMNSPIKYENISIEQYILESTITLSLSNSSNLIYYLTNKNHQLEDNIKLPINLYVYDFLKEENIFNLNFKTTTTNDKINFYKIQEKILEKFEIPKYLLHKDSYENNTIFIGQEHENLSLNNLKNVVENQMISFYIDALSEEPKKLTIDYIRGTNNRIDVNESISNRKTINDLKYFKSTSGKWASKYPLYYAQQAAVNLFLSNYNEEGNIFSVNGPPGTGKTTLLKDVIANIIIKRVQNILNLDCEVFKGEELNDELVSKFEIIVTSNNNAAVENITVDLPKIDEFDFEYLGCTKDALLLSDLAEQFYGYKSWNLFSLRLGKKDNVEQFKANLENIVEKIKRVDRLTSESFLIDRLNKLKKQFYTISRYIARDEEEFESFDKLPTLQRTINSLNKEIELLHKNMSSIEKEIDKIKLQHKEKNDESSTIKNKEDLLNKRLNLKKENLDSFGFFSKFIFKRKAFKDLKDEIYQLNNDYSKILEEKSSIEENISKLLELITSKNRKLVNERQNYFKISNKKNTIKAEYNSLLEIFKNKKYYLPNDEYFNFSEEEIQKDKQIYGKESYLKNKSLLFLTSLQISEVIFLLNINKFVNSINSYLNSYRKDDLLNKDLKKLQKDFSSLFFIFPVVSTTLASSYNMLKNIKSYGTLICDESGQATPQSLVGALNRANNALIVGDPLQVEPVFTVPEIVINIYNDAFKIHHSYSPTTSSAQQLADDANKFGSYYEVQNKKVWVGMPLVVHRRCLEPMFTIANKISYNEKMVSATSYNDELIQQLPNSCWIDVVSNEQDFNINSSVKEITVMGQFIDKYKHLLNDNYYIISPFKSINRMFISNKNAEKIFGTVHTFQGKEADVVFIVLGGRTQGSKAWASQKANILNVALTRAKKKVYIIGDYDRWKNLNYFNIAINILPRNIV</sequence>
<proteinExistence type="inferred from homology"/>
<reference evidence="9 10" key="1">
    <citation type="submission" date="2017-09" db="EMBL/GenBank/DDBJ databases">
        <authorList>
            <person name="Perez-Cataluna A."/>
            <person name="Figueras M.J."/>
            <person name="Salas-Masso N."/>
        </authorList>
    </citation>
    <scope>NUCLEOTIDE SEQUENCE [LARGE SCALE GENOMIC DNA]</scope>
    <source>
        <strain evidence="9 10">F138-33</strain>
    </source>
</reference>
<accession>A0ABX4LS27</accession>
<evidence type="ECO:0000313" key="9">
    <source>
        <dbReference type="EMBL" id="PHO10764.1"/>
    </source>
</evidence>
<evidence type="ECO:0000259" key="8">
    <source>
        <dbReference type="Pfam" id="PF13087"/>
    </source>
</evidence>
<feature type="domain" description="DNA2/NAM7 helicase-like C-terminal" evidence="8">
    <location>
        <begin position="1005"/>
        <end position="1156"/>
    </location>
</feature>
<keyword evidence="5" id="KW-0067">ATP-binding</keyword>